<dbReference type="InterPro" id="IPR008271">
    <property type="entry name" value="Ser/Thr_kinase_AS"/>
</dbReference>
<evidence type="ECO:0000256" key="18">
    <source>
        <dbReference type="ARBA" id="ARBA00035711"/>
    </source>
</evidence>
<feature type="binding site" evidence="23">
    <location>
        <position position="33"/>
    </location>
    <ligand>
        <name>ATP</name>
        <dbReference type="ChEBI" id="CHEBI:30616"/>
    </ligand>
</feature>
<dbReference type="PROSITE" id="PS00108">
    <property type="entry name" value="PROTEIN_KINASE_ST"/>
    <property type="match status" value="1"/>
</dbReference>
<dbReference type="PROSITE" id="PS50011">
    <property type="entry name" value="PROTEIN_KINASE_DOM"/>
    <property type="match status" value="1"/>
</dbReference>
<dbReference type="SMART" id="SM00220">
    <property type="entry name" value="S_TKc"/>
    <property type="match status" value="1"/>
</dbReference>
<evidence type="ECO:0000256" key="2">
    <source>
        <dbReference type="ARBA" id="ARBA00004138"/>
    </source>
</evidence>
<evidence type="ECO:0000256" key="7">
    <source>
        <dbReference type="ARBA" id="ARBA00022490"/>
    </source>
</evidence>
<comment type="similarity">
    <text evidence="4">Belongs to the protein kinase superfamily. CMGC Ser/Thr protein kinase family. CDC2/CDKX subfamily.</text>
</comment>
<evidence type="ECO:0000256" key="14">
    <source>
        <dbReference type="ARBA" id="ARBA00023069"/>
    </source>
</evidence>
<dbReference type="InterPro" id="IPR017441">
    <property type="entry name" value="Protein_kinase_ATP_BS"/>
</dbReference>
<keyword evidence="14" id="KW-0969">Cilium</keyword>
<dbReference type="PROSITE" id="PS00107">
    <property type="entry name" value="PROTEIN_KINASE_ATP"/>
    <property type="match status" value="1"/>
</dbReference>
<evidence type="ECO:0000256" key="22">
    <source>
        <dbReference type="ARBA" id="ARBA00048367"/>
    </source>
</evidence>
<evidence type="ECO:0000256" key="16">
    <source>
        <dbReference type="ARBA" id="ARBA00023273"/>
    </source>
</evidence>
<dbReference type="InterPro" id="IPR048002">
    <property type="entry name" value="CDK20-like_STKc"/>
</dbReference>
<protein>
    <recommendedName>
        <fullName evidence="18">Cyclin-dependent kinase 20</fullName>
        <ecNumber evidence="5">2.7.11.22</ecNumber>
    </recommendedName>
    <alternativeName>
        <fullName evidence="19">Cell cycle-related kinase</fullName>
    </alternativeName>
    <alternativeName>
        <fullName evidence="20">Cell division protein kinase 20</fullName>
    </alternativeName>
</protein>
<feature type="non-terminal residue" evidence="26">
    <location>
        <position position="417"/>
    </location>
</feature>
<dbReference type="GO" id="GO:0005929">
    <property type="term" value="C:cilium"/>
    <property type="evidence" value="ECO:0007669"/>
    <property type="project" value="UniProtKB-SubCell"/>
</dbReference>
<evidence type="ECO:0000256" key="19">
    <source>
        <dbReference type="ARBA" id="ARBA00035720"/>
    </source>
</evidence>
<organism evidence="26 27">
    <name type="scientific">Opisthorchis viverrini</name>
    <name type="common">Southeast Asian liver fluke</name>
    <dbReference type="NCBI Taxonomy" id="6198"/>
    <lineage>
        <taxon>Eukaryota</taxon>
        <taxon>Metazoa</taxon>
        <taxon>Spiralia</taxon>
        <taxon>Lophotrochozoa</taxon>
        <taxon>Platyhelminthes</taxon>
        <taxon>Trematoda</taxon>
        <taxon>Digenea</taxon>
        <taxon>Opisthorchiida</taxon>
        <taxon>Opisthorchiata</taxon>
        <taxon>Opisthorchiidae</taxon>
        <taxon>Opisthorchis</taxon>
    </lineage>
</organism>
<evidence type="ECO:0000256" key="5">
    <source>
        <dbReference type="ARBA" id="ARBA00012425"/>
    </source>
</evidence>
<evidence type="ECO:0000256" key="13">
    <source>
        <dbReference type="ARBA" id="ARBA00022840"/>
    </source>
</evidence>
<accession>A0A1S8WVW2</accession>
<evidence type="ECO:0000256" key="21">
    <source>
        <dbReference type="ARBA" id="ARBA00047811"/>
    </source>
</evidence>
<evidence type="ECO:0000259" key="25">
    <source>
        <dbReference type="PROSITE" id="PS50011"/>
    </source>
</evidence>
<keyword evidence="13 23" id="KW-0067">ATP-binding</keyword>
<dbReference type="EMBL" id="KV894239">
    <property type="protein sequence ID" value="OON18383.1"/>
    <property type="molecule type" value="Genomic_DNA"/>
</dbReference>
<dbReference type="Gene3D" id="3.30.200.20">
    <property type="entry name" value="Phosphorylase Kinase, domain 1"/>
    <property type="match status" value="1"/>
</dbReference>
<proteinExistence type="inferred from homology"/>
<feature type="domain" description="Protein kinase" evidence="25">
    <location>
        <begin position="4"/>
        <end position="312"/>
    </location>
</feature>
<dbReference type="InterPro" id="IPR011009">
    <property type="entry name" value="Kinase-like_dom_sf"/>
</dbReference>
<dbReference type="SUPFAM" id="SSF56112">
    <property type="entry name" value="Protein kinase-like (PK-like)"/>
    <property type="match status" value="1"/>
</dbReference>
<comment type="catalytic activity">
    <reaction evidence="22">
        <text>L-seryl-[protein] + ATP = O-phospho-L-seryl-[protein] + ADP + H(+)</text>
        <dbReference type="Rhea" id="RHEA:17989"/>
        <dbReference type="Rhea" id="RHEA-COMP:9863"/>
        <dbReference type="Rhea" id="RHEA-COMP:11604"/>
        <dbReference type="ChEBI" id="CHEBI:15378"/>
        <dbReference type="ChEBI" id="CHEBI:29999"/>
        <dbReference type="ChEBI" id="CHEBI:30616"/>
        <dbReference type="ChEBI" id="CHEBI:83421"/>
        <dbReference type="ChEBI" id="CHEBI:456216"/>
        <dbReference type="EC" id="2.7.11.22"/>
    </reaction>
</comment>
<dbReference type="GO" id="GO:0005737">
    <property type="term" value="C:cytoplasm"/>
    <property type="evidence" value="ECO:0007669"/>
    <property type="project" value="UniProtKB-SubCell"/>
</dbReference>
<evidence type="ECO:0000256" key="4">
    <source>
        <dbReference type="ARBA" id="ARBA00006485"/>
    </source>
</evidence>
<dbReference type="Gene3D" id="1.10.510.10">
    <property type="entry name" value="Transferase(Phosphotransferase) domain 1"/>
    <property type="match status" value="1"/>
</dbReference>
<dbReference type="GO" id="GO:0005524">
    <property type="term" value="F:ATP binding"/>
    <property type="evidence" value="ECO:0007669"/>
    <property type="project" value="UniProtKB-UniRule"/>
</dbReference>
<evidence type="ECO:0000256" key="15">
    <source>
        <dbReference type="ARBA" id="ARBA00023242"/>
    </source>
</evidence>
<dbReference type="PANTHER" id="PTHR24056">
    <property type="entry name" value="CELL DIVISION PROTEIN KINASE"/>
    <property type="match status" value="1"/>
</dbReference>
<keyword evidence="7" id="KW-0963">Cytoplasm</keyword>
<dbReference type="GO" id="GO:0004693">
    <property type="term" value="F:cyclin-dependent protein serine/threonine kinase activity"/>
    <property type="evidence" value="ECO:0007669"/>
    <property type="project" value="UniProtKB-EC"/>
</dbReference>
<evidence type="ECO:0000256" key="3">
    <source>
        <dbReference type="ARBA" id="ARBA00004496"/>
    </source>
</evidence>
<dbReference type="AlphaFoldDB" id="A0A1S8WVW2"/>
<evidence type="ECO:0000256" key="1">
    <source>
        <dbReference type="ARBA" id="ARBA00004123"/>
    </source>
</evidence>
<comment type="catalytic activity">
    <reaction evidence="21">
        <text>L-threonyl-[protein] + ATP = O-phospho-L-threonyl-[protein] + ADP + H(+)</text>
        <dbReference type="Rhea" id="RHEA:46608"/>
        <dbReference type="Rhea" id="RHEA-COMP:11060"/>
        <dbReference type="Rhea" id="RHEA-COMP:11605"/>
        <dbReference type="ChEBI" id="CHEBI:15378"/>
        <dbReference type="ChEBI" id="CHEBI:30013"/>
        <dbReference type="ChEBI" id="CHEBI:30616"/>
        <dbReference type="ChEBI" id="CHEBI:61977"/>
        <dbReference type="ChEBI" id="CHEBI:456216"/>
        <dbReference type="EC" id="2.7.11.22"/>
    </reaction>
</comment>
<evidence type="ECO:0000256" key="9">
    <source>
        <dbReference type="ARBA" id="ARBA00022618"/>
    </source>
</evidence>
<comment type="subcellular location">
    <subcellularLocation>
        <location evidence="2">Cell projection</location>
        <location evidence="2">Cilium</location>
    </subcellularLocation>
    <subcellularLocation>
        <location evidence="3">Cytoplasm</location>
    </subcellularLocation>
    <subcellularLocation>
        <location evidence="1">Nucleus</location>
    </subcellularLocation>
</comment>
<evidence type="ECO:0000256" key="6">
    <source>
        <dbReference type="ARBA" id="ARBA00022473"/>
    </source>
</evidence>
<keyword evidence="17" id="KW-0131">Cell cycle</keyword>
<evidence type="ECO:0000313" key="26">
    <source>
        <dbReference type="EMBL" id="OON18383.1"/>
    </source>
</evidence>
<name>A0A1S8WVW2_OPIVI</name>
<keyword evidence="10" id="KW-0808">Transferase</keyword>
<dbReference type="FunFam" id="3.30.200.20:FF:000579">
    <property type="entry name" value="cyclin-dependent kinase 20"/>
    <property type="match status" value="1"/>
</dbReference>
<dbReference type="Pfam" id="PF00069">
    <property type="entry name" value="Pkinase"/>
    <property type="match status" value="1"/>
</dbReference>
<dbReference type="InterPro" id="IPR050108">
    <property type="entry name" value="CDK"/>
</dbReference>
<evidence type="ECO:0000256" key="23">
    <source>
        <dbReference type="PROSITE-ProRule" id="PRU10141"/>
    </source>
</evidence>
<keyword evidence="6" id="KW-0217">Developmental protein</keyword>
<evidence type="ECO:0000256" key="24">
    <source>
        <dbReference type="RuleBase" id="RU000304"/>
    </source>
</evidence>
<evidence type="ECO:0000256" key="11">
    <source>
        <dbReference type="ARBA" id="ARBA00022741"/>
    </source>
</evidence>
<evidence type="ECO:0000256" key="20">
    <source>
        <dbReference type="ARBA" id="ARBA00035723"/>
    </source>
</evidence>
<dbReference type="FunFam" id="1.10.510.10:FF:000624">
    <property type="entry name" value="Mitogen-activated protein kinase"/>
    <property type="match status" value="1"/>
</dbReference>
<dbReference type="GO" id="GO:0005634">
    <property type="term" value="C:nucleus"/>
    <property type="evidence" value="ECO:0007669"/>
    <property type="project" value="UniProtKB-SubCell"/>
</dbReference>
<dbReference type="CDD" id="cd07832">
    <property type="entry name" value="STKc_CCRK"/>
    <property type="match status" value="1"/>
</dbReference>
<sequence length="417" mass="47286">MENYAVVGRIGEGAHGIVLKARHIESGEYVALKKVPLRKIADGIRSTALREIKTLQFLDVSPYVVRLREVFPHSTGFVLVFDYMMTDLTEVIRSSEAPMNNSQIKSYLQMLLCGVEVMHENGIMHRDLKPANLLISSSGLLKIADFGLARLFQNTKERLYSHQVATRWYRAPELLYGAKKYSAAVDLWFVWLFFTYNQMKGRLDAFLASCSTILHCSRYVKWKINIMVQGENDIEQLWVVIKILGTPNETIWPELKDLPDYNKITFNACEPTPFEDVLPDASREAVDLIKQFLIYPPDERISATRALQHSYFTTDPLPAHHSQLPRPGPNRSGLTTSILHPQHIYDSCLSCPLESILASHEMLFDGAQLITSKGLISHSPKQCTSLRDPPNQVAHPLRDVDNEQLAGQKSDEAIRLQ</sequence>
<dbReference type="Proteomes" id="UP000243686">
    <property type="component" value="Unassembled WGS sequence"/>
</dbReference>
<keyword evidence="9" id="KW-0132">Cell division</keyword>
<evidence type="ECO:0000256" key="8">
    <source>
        <dbReference type="ARBA" id="ARBA00022527"/>
    </source>
</evidence>
<reference evidence="26 27" key="1">
    <citation type="submission" date="2015-03" db="EMBL/GenBank/DDBJ databases">
        <title>Draft genome of the nematode, Opisthorchis viverrini.</title>
        <authorList>
            <person name="Mitreva M."/>
        </authorList>
    </citation>
    <scope>NUCLEOTIDE SEQUENCE [LARGE SCALE GENOMIC DNA]</scope>
    <source>
        <strain evidence="26">Khon Kaen</strain>
    </source>
</reference>
<keyword evidence="12 26" id="KW-0418">Kinase</keyword>
<dbReference type="EC" id="2.7.11.22" evidence="5"/>
<evidence type="ECO:0000256" key="17">
    <source>
        <dbReference type="ARBA" id="ARBA00023306"/>
    </source>
</evidence>
<keyword evidence="11 23" id="KW-0547">Nucleotide-binding</keyword>
<evidence type="ECO:0000256" key="12">
    <source>
        <dbReference type="ARBA" id="ARBA00022777"/>
    </source>
</evidence>
<evidence type="ECO:0000256" key="10">
    <source>
        <dbReference type="ARBA" id="ARBA00022679"/>
    </source>
</evidence>
<keyword evidence="15" id="KW-0539">Nucleus</keyword>
<dbReference type="InterPro" id="IPR000719">
    <property type="entry name" value="Prot_kinase_dom"/>
</dbReference>
<dbReference type="GO" id="GO:0051301">
    <property type="term" value="P:cell division"/>
    <property type="evidence" value="ECO:0007669"/>
    <property type="project" value="UniProtKB-KW"/>
</dbReference>
<evidence type="ECO:0000313" key="27">
    <source>
        <dbReference type="Proteomes" id="UP000243686"/>
    </source>
</evidence>
<keyword evidence="16" id="KW-0966">Cell projection</keyword>
<gene>
    <name evidence="26" type="ORF">X801_05766</name>
</gene>
<dbReference type="PANTHER" id="PTHR24056:SF171">
    <property type="entry name" value="CYCLIN-DEPENDENT KINASE 20"/>
    <property type="match status" value="1"/>
</dbReference>
<keyword evidence="27" id="KW-1185">Reference proteome</keyword>
<keyword evidence="8 24" id="KW-0723">Serine/threonine-protein kinase</keyword>